<reference evidence="3" key="1">
    <citation type="submission" date="2022-11" db="UniProtKB">
        <authorList>
            <consortium name="EnsemblMetazoa"/>
        </authorList>
    </citation>
    <scope>IDENTIFICATION</scope>
</reference>
<dbReference type="SUPFAM" id="SSF48350">
    <property type="entry name" value="GTPase activation domain, GAP"/>
    <property type="match status" value="1"/>
</dbReference>
<accession>A0A913WVL7</accession>
<dbReference type="PANTHER" id="PTHR12783:SF5">
    <property type="entry name" value="RALA-BINDING PROTEIN 1"/>
    <property type="match status" value="1"/>
</dbReference>
<feature type="compositionally biased region" description="Acidic residues" evidence="1">
    <location>
        <begin position="438"/>
        <end position="448"/>
    </location>
</feature>
<keyword evidence="4" id="KW-1185">Reference proteome</keyword>
<dbReference type="GO" id="GO:0007264">
    <property type="term" value="P:small GTPase-mediated signal transduction"/>
    <property type="evidence" value="ECO:0007669"/>
    <property type="project" value="InterPro"/>
</dbReference>
<dbReference type="AlphaFoldDB" id="A0A913WVL7"/>
<dbReference type="Pfam" id="PF00620">
    <property type="entry name" value="RhoGAP"/>
    <property type="match status" value="1"/>
</dbReference>
<dbReference type="OMA" id="LMHYKRL"/>
<dbReference type="InterPro" id="IPR039767">
    <property type="entry name" value="RALBP1"/>
</dbReference>
<dbReference type="InterPro" id="IPR000198">
    <property type="entry name" value="RhoGAP_dom"/>
</dbReference>
<dbReference type="OrthoDB" id="10033734at2759"/>
<feature type="compositionally biased region" description="Basic and acidic residues" evidence="1">
    <location>
        <begin position="1"/>
        <end position="54"/>
    </location>
</feature>
<dbReference type="InterPro" id="IPR008936">
    <property type="entry name" value="Rho_GTPase_activation_prot"/>
</dbReference>
<evidence type="ECO:0000313" key="4">
    <source>
        <dbReference type="Proteomes" id="UP000887567"/>
    </source>
</evidence>
<dbReference type="Proteomes" id="UP000887567">
    <property type="component" value="Unplaced"/>
</dbReference>
<dbReference type="GO" id="GO:0031267">
    <property type="term" value="F:small GTPase binding"/>
    <property type="evidence" value="ECO:0007669"/>
    <property type="project" value="InterPro"/>
</dbReference>
<proteinExistence type="predicted"/>
<feature type="domain" description="Rho-GAP" evidence="2">
    <location>
        <begin position="97"/>
        <end position="281"/>
    </location>
</feature>
<dbReference type="PROSITE" id="PS50238">
    <property type="entry name" value="RHOGAP"/>
    <property type="match status" value="1"/>
</dbReference>
<dbReference type="KEGG" id="epa:110233822"/>
<dbReference type="GO" id="GO:0005096">
    <property type="term" value="F:GTPase activator activity"/>
    <property type="evidence" value="ECO:0007669"/>
    <property type="project" value="InterPro"/>
</dbReference>
<feature type="compositionally biased region" description="Basic and acidic residues" evidence="1">
    <location>
        <begin position="349"/>
        <end position="374"/>
    </location>
</feature>
<dbReference type="PANTHER" id="PTHR12783">
    <property type="entry name" value="RALA BINDING PROTEIN 1 RALBP1"/>
    <property type="match status" value="1"/>
</dbReference>
<evidence type="ECO:0000259" key="2">
    <source>
        <dbReference type="PROSITE" id="PS50238"/>
    </source>
</evidence>
<sequence>MAEREEDDRKDNKKKDKDKEKGYKAFRAEDSDSAGEEPKEKDRGKKTVKREKSVVLKLINKKKKDKKKDKDKEKRPKHKKAEPQSPSHTPKKPIFGVPLAQAVKQSKSPDGVDLPKVLREGIVFIEENGLGIEGIYRVSGAKSKVDGLKELYNEGKSVDLKEYEPEVVAAVVKSYLRDLPENVLTTSLVPKFNELLGMQDKKEQLNQVKQLIKEMPVENRTLLSWVFTHMKHVIDRGSDNKMSIQNIGIVLSPTMSINHGILFIFLSNVEELFPDTQLKVYTGPLTFRVEEDEADLPSSPDAIASALAKQEELLAELHVKMQTTNDDDANELLWEVQRTVTQLKRKLKAAKEASKPKQKKDSKQNKKDKDEAEHIKVLEASEAELTIENEELTLIGDELRKRIADEREQIKRLQDEIATILQQQEAEQSMNDSGSESSDSETEVDETELESIMQDLIKQNEELEKRNTQLSQEIHEQREACAELKVKIRVLEQKKLEAEQKLEQEKMQRIARVQNKDDIENLRLTDDEVHLMLAKHRSHMNFREISV</sequence>
<dbReference type="RefSeq" id="XP_020894808.1">
    <property type="nucleotide sequence ID" value="XM_021039149.2"/>
</dbReference>
<organism evidence="3 4">
    <name type="scientific">Exaiptasia diaphana</name>
    <name type="common">Tropical sea anemone</name>
    <name type="synonym">Aiptasia pulchella</name>
    <dbReference type="NCBI Taxonomy" id="2652724"/>
    <lineage>
        <taxon>Eukaryota</taxon>
        <taxon>Metazoa</taxon>
        <taxon>Cnidaria</taxon>
        <taxon>Anthozoa</taxon>
        <taxon>Hexacorallia</taxon>
        <taxon>Actiniaria</taxon>
        <taxon>Aiptasiidae</taxon>
        <taxon>Exaiptasia</taxon>
    </lineage>
</organism>
<evidence type="ECO:0000256" key="1">
    <source>
        <dbReference type="SAM" id="MobiDB-lite"/>
    </source>
</evidence>
<feature type="region of interest" description="Disordered" evidence="1">
    <location>
        <begin position="424"/>
        <end position="448"/>
    </location>
</feature>
<dbReference type="SMART" id="SM00324">
    <property type="entry name" value="RhoGAP"/>
    <property type="match status" value="1"/>
</dbReference>
<dbReference type="Gene3D" id="1.20.58.90">
    <property type="match status" value="1"/>
</dbReference>
<dbReference type="EnsemblMetazoa" id="XM_021039149.2">
    <property type="protein sequence ID" value="XP_020894808.1"/>
    <property type="gene ID" value="LOC110233822"/>
</dbReference>
<dbReference type="GeneID" id="110233822"/>
<feature type="region of interest" description="Disordered" evidence="1">
    <location>
        <begin position="1"/>
        <end position="94"/>
    </location>
</feature>
<feature type="region of interest" description="Disordered" evidence="1">
    <location>
        <begin position="348"/>
        <end position="374"/>
    </location>
</feature>
<feature type="compositionally biased region" description="Low complexity" evidence="1">
    <location>
        <begin position="427"/>
        <end position="437"/>
    </location>
</feature>
<protein>
    <recommendedName>
        <fullName evidence="2">Rho-GAP domain-containing protein</fullName>
    </recommendedName>
</protein>
<dbReference type="Gene3D" id="1.10.555.10">
    <property type="entry name" value="Rho GTPase activation protein"/>
    <property type="match status" value="1"/>
</dbReference>
<evidence type="ECO:0000313" key="3">
    <source>
        <dbReference type="EnsemblMetazoa" id="XP_020894808.1"/>
    </source>
</evidence>
<name>A0A913WVL7_EXADI</name>